<feature type="compositionally biased region" description="Basic and acidic residues" evidence="1">
    <location>
        <begin position="501"/>
        <end position="522"/>
    </location>
</feature>
<feature type="compositionally biased region" description="Polar residues" evidence="1">
    <location>
        <begin position="8"/>
        <end position="22"/>
    </location>
</feature>
<gene>
    <name evidence="2" type="ordered locus">Cd36_63480</name>
    <name evidence="3" type="ORF">CD36_63480</name>
</gene>
<feature type="region of interest" description="Disordered" evidence="1">
    <location>
        <begin position="298"/>
        <end position="320"/>
    </location>
</feature>
<sequence length="1165" mass="123583">MPDRRRSLSPNTETSFNQNPTESSNKLSNGSLKLKPSTTATANASSIFNQSSTYSPRGRKPERIDNDIDLDGPLLTNFESSDKRKRLSIQGHPPASGIPRSSVFNSSSLPQNKLRSYSIICNDLKTSEEELNNDLEVRVTTKDNYSRSIGTSDVEDFSMSRDVSPFVNLPTAPNSDIITGATRFNENEDDDYDDKVSDGSSVVYNEGALVVQKEFGSLYQDEDGNLVRPPFINLDPRERYQLLQLKRSIELSESLQKRIKYMINPNETTSKRIPGTNKVEISTQTHDFNYLSTKLNFKKRSPPSSFDRSEISRPKKKPKRKGFAMKEFLYDVNEEKPVSSTSSFNGALGSITKPKFNSHPKTQDKSMTQIIPREDEEPSFKTFGNKTGRDRETFGLNNNAKLTLDPEYLEKTSSSSIADIIKLKEPDVVENSKLNKPTTGPSSGFKFDIKKNDFESIINDRKQNQELLAKSKLAKETVPESVKSTEPNQSAKTGLFGSKHVSSEEAPKKKRNFSDSEKEDKPSVPSSVPSFSFGSTNTSKPATPSLFGNKENGSTTPSLFSITNSKSNDAKDATSTTKPLFGKSSTEPESNSEKPKFTFGAPPSSNKPSFTFGKSLDSAEKQTTADSKPSLFGNTFKATDKAESSTTSKPLFSFGSNNTTTTPISSNGSEKKDATPSSTPFAFDKPDTTKDEAKPQETTSLFGGKSKSGTTTPFTFGQKDDKATSDSKEEDKLTSTTKPASTGFIFGAPPKATESSVESKGETNSDAASATTATTTSTTTTPFKFGITNKASTESDEKKAEESATKKFNFVTPSTDKPSTPFSFPSANGSSTSKPAFSLGGIGTTDDKEKKETSSSPAVTQSTSAAPLTTSAFSFSAKKPDSPATSSTGADAAKSSTGSGFKFAAGVTPPSQTVSNKPPSIFNFGAASQPPTTSVFGGFGQPSQPPSSSGGIFGGKSPFGQSTNNAFNQNSNTSGIFGNKTGTTPSTNAFGGMNNPSSTSTPATSNVFGGASTGAGVPTTNVFGSRPTTPAFNFGGSAPTVAPGGFGAAGTKPPSFNFAGSKESTPDPASLFGQQNRSGTSTPFSSGGVGAPNNVFGQPGQPGQQPGLFGGASNNNSFTFGGAPSMPGATGTPAPPVAAPGGMNMPVVTPVPNPRRILQPRSRRR</sequence>
<feature type="compositionally biased region" description="Low complexity" evidence="1">
    <location>
        <begin position="1139"/>
        <end position="1165"/>
    </location>
</feature>
<feature type="region of interest" description="Disordered" evidence="1">
    <location>
        <begin position="470"/>
        <end position="1012"/>
    </location>
</feature>
<feature type="compositionally biased region" description="Polar residues" evidence="1">
    <location>
        <begin position="1072"/>
        <end position="1085"/>
    </location>
</feature>
<dbReference type="EMBL" id="FM992693">
    <property type="protein sequence ID" value="CAX41233.1"/>
    <property type="molecule type" value="Genomic_DNA"/>
</dbReference>
<feature type="compositionally biased region" description="Polar residues" evidence="1">
    <location>
        <begin position="482"/>
        <end position="492"/>
    </location>
</feature>
<feature type="compositionally biased region" description="Low complexity" evidence="1">
    <location>
        <begin position="523"/>
        <end position="533"/>
    </location>
</feature>
<dbReference type="CGD" id="CAL0000168701">
    <property type="gene designation" value="Cd36_63480"/>
</dbReference>
<evidence type="ECO:0000313" key="3">
    <source>
        <dbReference type="EMBL" id="CAX41233.1"/>
    </source>
</evidence>
<feature type="compositionally biased region" description="Polar residues" evidence="1">
    <location>
        <begin position="909"/>
        <end position="918"/>
    </location>
</feature>
<feature type="compositionally biased region" description="Polar residues" evidence="1">
    <location>
        <begin position="621"/>
        <end position="637"/>
    </location>
</feature>
<feature type="region of interest" description="Disordered" evidence="1">
    <location>
        <begin position="1"/>
        <end position="107"/>
    </location>
</feature>
<reference evidence="3 4" key="1">
    <citation type="journal article" date="2009" name="Genome Res.">
        <title>Comparative genomics of the fungal pathogens Candida dubliniensis and Candida albicans.</title>
        <authorList>
            <person name="Jackson A.P."/>
            <person name="Gamble J.A."/>
            <person name="Yeomans T."/>
            <person name="Moran G.P."/>
            <person name="Saunders D."/>
            <person name="Harris D."/>
            <person name="Aslett M."/>
            <person name="Barrell J.F."/>
            <person name="Butler G."/>
            <person name="Citiulo F."/>
            <person name="Coleman D.C."/>
            <person name="de Groot P.W.J."/>
            <person name="Goodwin T.J."/>
            <person name="Quail M.A."/>
            <person name="McQuillan J."/>
            <person name="Munro C.A."/>
            <person name="Pain A."/>
            <person name="Poulter R.T."/>
            <person name="Rajandream M.A."/>
            <person name="Renauld H."/>
            <person name="Spiering M.J."/>
            <person name="Tivey A."/>
            <person name="Gow N.A.R."/>
            <person name="Barrell B."/>
            <person name="Sullivan D.J."/>
            <person name="Berriman M."/>
        </authorList>
    </citation>
    <scope>NUCLEOTIDE SEQUENCE [LARGE SCALE GENOMIC DNA]</scope>
    <source>
        <strain evidence="4">CD36 / ATCC MYA-646 / CBS 7987 / NCPF 3949 / NRRL Y-17841</strain>
    </source>
</reference>
<feature type="compositionally biased region" description="Polar residues" evidence="1">
    <location>
        <begin position="962"/>
        <end position="989"/>
    </location>
</feature>
<feature type="compositionally biased region" description="Basic and acidic residues" evidence="1">
    <location>
        <begin position="684"/>
        <end position="695"/>
    </location>
</feature>
<feature type="compositionally biased region" description="Polar residues" evidence="1">
    <location>
        <begin position="551"/>
        <end position="589"/>
    </location>
</feature>
<proteinExistence type="predicted"/>
<dbReference type="HOGENOM" id="CLU_010863_0_0_1"/>
<dbReference type="RefSeq" id="XP_002421076.1">
    <property type="nucleotide sequence ID" value="XM_002421031.1"/>
</dbReference>
<dbReference type="GeneID" id="8048857"/>
<name>B9WJ14_CANDC</name>
<dbReference type="OrthoDB" id="4095576at2759"/>
<feature type="region of interest" description="Disordered" evidence="1">
    <location>
        <begin position="426"/>
        <end position="447"/>
    </location>
</feature>
<feature type="compositionally biased region" description="Basic and acidic residues" evidence="1">
    <location>
        <begin position="793"/>
        <end position="805"/>
    </location>
</feature>
<dbReference type="VEuPathDB" id="FungiDB:CD36_63480"/>
<feature type="compositionally biased region" description="Low complexity" evidence="1">
    <location>
        <begin position="946"/>
        <end position="961"/>
    </location>
</feature>
<keyword evidence="4" id="KW-1185">Reference proteome</keyword>
<dbReference type="Proteomes" id="UP000002605">
    <property type="component" value="Chromosome 6"/>
</dbReference>
<feature type="region of interest" description="Disordered" evidence="1">
    <location>
        <begin position="1045"/>
        <end position="1165"/>
    </location>
</feature>
<feature type="compositionally biased region" description="Low complexity" evidence="1">
    <location>
        <begin position="23"/>
        <end position="37"/>
    </location>
</feature>
<feature type="compositionally biased region" description="Basic and acidic residues" evidence="1">
    <location>
        <begin position="718"/>
        <end position="733"/>
    </location>
</feature>
<feature type="compositionally biased region" description="Low complexity" evidence="1">
    <location>
        <begin position="1121"/>
        <end position="1132"/>
    </location>
</feature>
<accession>B9WJ14</accession>
<feature type="compositionally biased region" description="Polar residues" evidence="1">
    <location>
        <begin position="854"/>
        <end position="874"/>
    </location>
</feature>
<feature type="compositionally biased region" description="Low complexity" evidence="1">
    <location>
        <begin position="767"/>
        <end position="781"/>
    </location>
</feature>
<feature type="compositionally biased region" description="Polar residues" evidence="1">
    <location>
        <begin position="883"/>
        <end position="899"/>
    </location>
</feature>
<evidence type="ECO:0000313" key="2">
    <source>
        <dbReference type="CGD" id="CAL0000168701"/>
    </source>
</evidence>
<feature type="compositionally biased region" description="Polar residues" evidence="1">
    <location>
        <begin position="432"/>
        <end position="442"/>
    </location>
</feature>
<dbReference type="AlphaFoldDB" id="B9WJ14"/>
<feature type="compositionally biased region" description="Polar residues" evidence="1">
    <location>
        <begin position="38"/>
        <end position="55"/>
    </location>
</feature>
<organism evidence="3 4">
    <name type="scientific">Candida dubliniensis (strain CD36 / ATCC MYA-646 / CBS 7987 / NCPF 3949 / NRRL Y-17841)</name>
    <name type="common">Yeast</name>
    <dbReference type="NCBI Taxonomy" id="573826"/>
    <lineage>
        <taxon>Eukaryota</taxon>
        <taxon>Fungi</taxon>
        <taxon>Dikarya</taxon>
        <taxon>Ascomycota</taxon>
        <taxon>Saccharomycotina</taxon>
        <taxon>Pichiomycetes</taxon>
        <taxon>Debaryomycetaceae</taxon>
        <taxon>Candida/Lodderomyces clade</taxon>
        <taxon>Candida</taxon>
    </lineage>
</organism>
<protein>
    <submittedName>
        <fullName evidence="3">Component of the nuclear pore complex, putative</fullName>
    </submittedName>
</protein>
<feature type="compositionally biased region" description="Low complexity" evidence="1">
    <location>
        <begin position="1097"/>
        <end position="1107"/>
    </location>
</feature>
<evidence type="ECO:0000256" key="1">
    <source>
        <dbReference type="SAM" id="MobiDB-lite"/>
    </source>
</evidence>
<feature type="compositionally biased region" description="Polar residues" evidence="1">
    <location>
        <begin position="811"/>
        <end position="835"/>
    </location>
</feature>
<evidence type="ECO:0000313" key="4">
    <source>
        <dbReference type="Proteomes" id="UP000002605"/>
    </source>
</evidence>
<feature type="compositionally biased region" description="Polar residues" evidence="1">
    <location>
        <begin position="696"/>
        <end position="715"/>
    </location>
</feature>
<feature type="compositionally biased region" description="Low complexity" evidence="1">
    <location>
        <begin position="994"/>
        <end position="1006"/>
    </location>
</feature>
<dbReference type="eggNOG" id="KOG4719">
    <property type="taxonomic scope" value="Eukaryota"/>
</dbReference>
<dbReference type="KEGG" id="cdu:CD36_63480"/>
<feature type="compositionally biased region" description="Low complexity" evidence="1">
    <location>
        <begin position="656"/>
        <end position="668"/>
    </location>
</feature>